<protein>
    <submittedName>
        <fullName evidence="2">Uncharacterized protein</fullName>
    </submittedName>
</protein>
<comment type="caution">
    <text evidence="2">The sequence shown here is derived from an EMBL/GenBank/DDBJ whole genome shotgun (WGS) entry which is preliminary data.</text>
</comment>
<gene>
    <name evidence="2" type="ORF">CK203_073351</name>
</gene>
<evidence type="ECO:0000313" key="2">
    <source>
        <dbReference type="EMBL" id="RVW50702.1"/>
    </source>
</evidence>
<dbReference type="Proteomes" id="UP000288805">
    <property type="component" value="Unassembled WGS sequence"/>
</dbReference>
<evidence type="ECO:0000313" key="3">
    <source>
        <dbReference type="Proteomes" id="UP000288805"/>
    </source>
</evidence>
<dbReference type="EMBL" id="QGNW01001194">
    <property type="protein sequence ID" value="RVW50702.1"/>
    <property type="molecule type" value="Genomic_DNA"/>
</dbReference>
<dbReference type="AlphaFoldDB" id="A0A438ESM9"/>
<sequence>MAGSQKASGSENKTIDSSHPLYIHHSDQPGPCFWCHQIKWGQLSIMEQAVIHALIAKKGTVEEPSRRKMNPLCLNSGINATA</sequence>
<proteinExistence type="predicted"/>
<feature type="compositionally biased region" description="Polar residues" evidence="1">
    <location>
        <begin position="1"/>
        <end position="17"/>
    </location>
</feature>
<accession>A0A438ESM9</accession>
<reference evidence="2 3" key="1">
    <citation type="journal article" date="2018" name="PLoS Genet.">
        <title>Population sequencing reveals clonal diversity and ancestral inbreeding in the grapevine cultivar Chardonnay.</title>
        <authorList>
            <person name="Roach M.J."/>
            <person name="Johnson D.L."/>
            <person name="Bohlmann J."/>
            <person name="van Vuuren H.J."/>
            <person name="Jones S.J."/>
            <person name="Pretorius I.S."/>
            <person name="Schmidt S.A."/>
            <person name="Borneman A.R."/>
        </authorList>
    </citation>
    <scope>NUCLEOTIDE SEQUENCE [LARGE SCALE GENOMIC DNA]</scope>
    <source>
        <strain evidence="3">cv. Chardonnay</strain>
        <tissue evidence="2">Leaf</tissue>
    </source>
</reference>
<feature type="region of interest" description="Disordered" evidence="1">
    <location>
        <begin position="1"/>
        <end position="21"/>
    </location>
</feature>
<organism evidence="2 3">
    <name type="scientific">Vitis vinifera</name>
    <name type="common">Grape</name>
    <dbReference type="NCBI Taxonomy" id="29760"/>
    <lineage>
        <taxon>Eukaryota</taxon>
        <taxon>Viridiplantae</taxon>
        <taxon>Streptophyta</taxon>
        <taxon>Embryophyta</taxon>
        <taxon>Tracheophyta</taxon>
        <taxon>Spermatophyta</taxon>
        <taxon>Magnoliopsida</taxon>
        <taxon>eudicotyledons</taxon>
        <taxon>Gunneridae</taxon>
        <taxon>Pentapetalae</taxon>
        <taxon>rosids</taxon>
        <taxon>Vitales</taxon>
        <taxon>Vitaceae</taxon>
        <taxon>Viteae</taxon>
        <taxon>Vitis</taxon>
    </lineage>
</organism>
<name>A0A438ESM9_VITVI</name>
<evidence type="ECO:0000256" key="1">
    <source>
        <dbReference type="SAM" id="MobiDB-lite"/>
    </source>
</evidence>